<sequence length="502" mass="58623">MKMLDIVDLLENYIINNRLNTNPEIIGIQNINSCKENQYPNLLNFTKENLTSASLDSDNLLVEKSKIDFAELEKLEVKNLIIIKKGSLNNCLNILEAKINETNYLSYIRKRFFEIVVKSCDISSLLKEAYEFLGNPILVADANYRTLGYYPEQKIGDPVWDNMYQDGFVNQKHMIMFDVDQTLEKLLNSDQVIYLDWGFAEEIPRLSAKISDKHELYGTFGVLEVNQKIKNKDYMIVNALSEALLALVKQIQQPGDKLYVIKQSLLANLLDNGINSQQILKKSVDTARVNIDGPYYILSVPISQNNLSTNKLKQLHKKLSALINNIQILTHNNNLVIFIHGRNIEAKLNQATKILKEKKLKTGVSNKFNMLSESYFYYKQTKFVFNFFQVKNKFIYNFNEFGERFFINKLIKTENNKKFIHPGVSRILKYDKENETEFAFTLYQYLLSFKDNNYTAKKLNIHRNTLSYRLKKAEKIMQYNLEYHQQCRYLKLSFDFVFSSPV</sequence>
<accession>A0A4R6M2L7</accession>
<dbReference type="Pfam" id="PF13556">
    <property type="entry name" value="HTH_30"/>
    <property type="match status" value="1"/>
</dbReference>
<dbReference type="PANTHER" id="PTHR33744:SF1">
    <property type="entry name" value="DNA-BINDING TRANSCRIPTIONAL ACTIVATOR ADER"/>
    <property type="match status" value="1"/>
</dbReference>
<reference evidence="2 3" key="1">
    <citation type="submission" date="2019-03" db="EMBL/GenBank/DDBJ databases">
        <title>Subsurface microbial communities from deep shales in Ohio and West Virginia, USA.</title>
        <authorList>
            <person name="Wrighton K."/>
        </authorList>
    </citation>
    <scope>NUCLEOTIDE SEQUENCE [LARGE SCALE GENOMIC DNA]</scope>
    <source>
        <strain evidence="2 3">MA284_T2</strain>
    </source>
</reference>
<dbReference type="AlphaFoldDB" id="A0A4R6M2L7"/>
<dbReference type="EMBL" id="SNWX01000002">
    <property type="protein sequence ID" value="TDO94640.1"/>
    <property type="molecule type" value="Genomic_DNA"/>
</dbReference>
<dbReference type="InterPro" id="IPR025736">
    <property type="entry name" value="PucR_C-HTH_dom"/>
</dbReference>
<feature type="domain" description="PucR C-terminal helix-turn-helix" evidence="1">
    <location>
        <begin position="441"/>
        <end position="492"/>
    </location>
</feature>
<name>A0A4R6M2L7_9FIRM</name>
<proteinExistence type="predicted"/>
<dbReference type="PANTHER" id="PTHR33744">
    <property type="entry name" value="CARBOHYDRATE DIACID REGULATOR"/>
    <property type="match status" value="1"/>
</dbReference>
<comment type="caution">
    <text evidence="2">The sequence shown here is derived from an EMBL/GenBank/DDBJ whole genome shotgun (WGS) entry which is preliminary data.</text>
</comment>
<dbReference type="RefSeq" id="WP_133513739.1">
    <property type="nucleotide sequence ID" value="NZ_SNWX01000002.1"/>
</dbReference>
<gene>
    <name evidence="2" type="ORF">DFR79_10214</name>
</gene>
<evidence type="ECO:0000313" key="3">
    <source>
        <dbReference type="Proteomes" id="UP000295064"/>
    </source>
</evidence>
<evidence type="ECO:0000259" key="1">
    <source>
        <dbReference type="Pfam" id="PF13556"/>
    </source>
</evidence>
<dbReference type="InterPro" id="IPR051448">
    <property type="entry name" value="CdaR-like_regulators"/>
</dbReference>
<organism evidence="2 3">
    <name type="scientific">Halanaerobium saccharolyticum</name>
    <dbReference type="NCBI Taxonomy" id="43595"/>
    <lineage>
        <taxon>Bacteria</taxon>
        <taxon>Bacillati</taxon>
        <taxon>Bacillota</taxon>
        <taxon>Clostridia</taxon>
        <taxon>Halanaerobiales</taxon>
        <taxon>Halanaerobiaceae</taxon>
        <taxon>Halanaerobium</taxon>
    </lineage>
</organism>
<protein>
    <submittedName>
        <fullName evidence="2">PucR-like helix-turn-helix protein</fullName>
    </submittedName>
</protein>
<dbReference type="Proteomes" id="UP000295064">
    <property type="component" value="Unassembled WGS sequence"/>
</dbReference>
<evidence type="ECO:0000313" key="2">
    <source>
        <dbReference type="EMBL" id="TDO94640.1"/>
    </source>
</evidence>
<dbReference type="Gene3D" id="1.10.10.2840">
    <property type="entry name" value="PucR C-terminal helix-turn-helix domain"/>
    <property type="match status" value="1"/>
</dbReference>
<dbReference type="InterPro" id="IPR042070">
    <property type="entry name" value="PucR_C-HTH_sf"/>
</dbReference>
<dbReference type="OrthoDB" id="212459at2"/>